<name>A0A3Q2WNF7_HAPBU</name>
<dbReference type="GeneTree" id="ENSGT00940000153576"/>
<evidence type="ECO:0000256" key="6">
    <source>
        <dbReference type="ARBA" id="ARBA00023136"/>
    </source>
</evidence>
<evidence type="ECO:0000313" key="13">
    <source>
        <dbReference type="Ensembl" id="ENSHBUP00000027491.1"/>
    </source>
</evidence>
<evidence type="ECO:0000256" key="10">
    <source>
        <dbReference type="ARBA" id="ARBA00036777"/>
    </source>
</evidence>
<dbReference type="Gene3D" id="1.20.1250.20">
    <property type="entry name" value="MFS general substrate transporter like domains"/>
    <property type="match status" value="1"/>
</dbReference>
<feature type="transmembrane region" description="Helical" evidence="12">
    <location>
        <begin position="251"/>
        <end position="272"/>
    </location>
</feature>
<feature type="transmembrane region" description="Helical" evidence="12">
    <location>
        <begin position="298"/>
        <end position="321"/>
    </location>
</feature>
<dbReference type="GO" id="GO:0015175">
    <property type="term" value="F:neutral L-amino acid transmembrane transporter activity"/>
    <property type="evidence" value="ECO:0007669"/>
    <property type="project" value="TreeGrafter"/>
</dbReference>
<feature type="transmembrane region" description="Helical" evidence="12">
    <location>
        <begin position="80"/>
        <end position="101"/>
    </location>
</feature>
<dbReference type="InterPro" id="IPR036259">
    <property type="entry name" value="MFS_trans_sf"/>
</dbReference>
<feature type="transmembrane region" description="Helical" evidence="12">
    <location>
        <begin position="12"/>
        <end position="39"/>
    </location>
</feature>
<keyword evidence="7" id="KW-0325">Glycoprotein</keyword>
<evidence type="ECO:0000256" key="3">
    <source>
        <dbReference type="ARBA" id="ARBA00022475"/>
    </source>
</evidence>
<evidence type="ECO:0000256" key="7">
    <source>
        <dbReference type="ARBA" id="ARBA00023180"/>
    </source>
</evidence>
<dbReference type="PANTHER" id="PTHR20766">
    <property type="entry name" value="LARGE NEUTRAL AMINO ACIDS TRANSPORTER SMALL SUBUNIT 4-LIKE ISOFORM X1"/>
    <property type="match status" value="1"/>
</dbReference>
<organism evidence="13 14">
    <name type="scientific">Haplochromis burtoni</name>
    <name type="common">Burton's mouthbrooder</name>
    <name type="synonym">Chromis burtoni</name>
    <dbReference type="NCBI Taxonomy" id="8153"/>
    <lineage>
        <taxon>Eukaryota</taxon>
        <taxon>Metazoa</taxon>
        <taxon>Chordata</taxon>
        <taxon>Craniata</taxon>
        <taxon>Vertebrata</taxon>
        <taxon>Euteleostomi</taxon>
        <taxon>Actinopterygii</taxon>
        <taxon>Neopterygii</taxon>
        <taxon>Teleostei</taxon>
        <taxon>Neoteleostei</taxon>
        <taxon>Acanthomorphata</taxon>
        <taxon>Ovalentaria</taxon>
        <taxon>Cichlomorphae</taxon>
        <taxon>Cichliformes</taxon>
        <taxon>Cichlidae</taxon>
        <taxon>African cichlids</taxon>
        <taxon>Pseudocrenilabrinae</taxon>
        <taxon>Haplochromini</taxon>
        <taxon>Haplochromis</taxon>
    </lineage>
</organism>
<protein>
    <submittedName>
        <fullName evidence="13">Solute carrier family 43 member 1a</fullName>
    </submittedName>
</protein>
<dbReference type="Ensembl" id="ENSHBUT00000000651.1">
    <property type="protein sequence ID" value="ENSHBUP00000027491.1"/>
    <property type="gene ID" value="ENSHBUG00000010734.1"/>
</dbReference>
<evidence type="ECO:0000256" key="9">
    <source>
        <dbReference type="ARBA" id="ARBA00036530"/>
    </source>
</evidence>
<comment type="catalytic activity">
    <reaction evidence="8">
        <text>L-phenylalanine(in) = L-phenylalanine(out)</text>
        <dbReference type="Rhea" id="RHEA:27950"/>
        <dbReference type="ChEBI" id="CHEBI:58095"/>
    </reaction>
</comment>
<dbReference type="AlphaFoldDB" id="A0A3Q2WNF7"/>
<dbReference type="PANTHER" id="PTHR20766:SF7">
    <property type="entry name" value="SOLUTE CARRIER FAMILY 43 (AMINO ACID SYSTEM L TRANSPORTER), MEMBER 1A"/>
    <property type="match status" value="1"/>
</dbReference>
<evidence type="ECO:0000256" key="5">
    <source>
        <dbReference type="ARBA" id="ARBA00022989"/>
    </source>
</evidence>
<dbReference type="CDD" id="cd06174">
    <property type="entry name" value="MFS"/>
    <property type="match status" value="1"/>
</dbReference>
<evidence type="ECO:0000256" key="11">
    <source>
        <dbReference type="ARBA" id="ARBA00036887"/>
    </source>
</evidence>
<keyword evidence="5 12" id="KW-1133">Transmembrane helix</keyword>
<evidence type="ECO:0000313" key="14">
    <source>
        <dbReference type="Proteomes" id="UP000264840"/>
    </source>
</evidence>
<evidence type="ECO:0000256" key="2">
    <source>
        <dbReference type="ARBA" id="ARBA00006595"/>
    </source>
</evidence>
<dbReference type="GO" id="GO:0005886">
    <property type="term" value="C:plasma membrane"/>
    <property type="evidence" value="ECO:0007669"/>
    <property type="project" value="UniProtKB-SubCell"/>
</dbReference>
<reference evidence="13" key="2">
    <citation type="submission" date="2025-09" db="UniProtKB">
        <authorList>
            <consortium name="Ensembl"/>
        </authorList>
    </citation>
    <scope>IDENTIFICATION</scope>
</reference>
<evidence type="ECO:0000256" key="1">
    <source>
        <dbReference type="ARBA" id="ARBA00004651"/>
    </source>
</evidence>
<keyword evidence="4 12" id="KW-0812">Transmembrane</keyword>
<keyword evidence="6 12" id="KW-0472">Membrane</keyword>
<dbReference type="Proteomes" id="UP000264840">
    <property type="component" value="Unplaced"/>
</dbReference>
<feature type="transmembrane region" description="Helical" evidence="12">
    <location>
        <begin position="113"/>
        <end position="131"/>
    </location>
</feature>
<dbReference type="GO" id="GO:0015179">
    <property type="term" value="F:L-amino acid transmembrane transporter activity"/>
    <property type="evidence" value="ECO:0007669"/>
    <property type="project" value="TreeGrafter"/>
</dbReference>
<comment type="subcellular location">
    <subcellularLocation>
        <location evidence="1">Cell membrane</location>
        <topology evidence="1">Multi-pass membrane protein</topology>
    </subcellularLocation>
</comment>
<comment type="catalytic activity">
    <reaction evidence="9">
        <text>L-methionine(in) = L-methionine(out)</text>
        <dbReference type="Rhea" id="RHEA:70939"/>
        <dbReference type="ChEBI" id="CHEBI:57844"/>
    </reaction>
</comment>
<dbReference type="Pfam" id="PF07690">
    <property type="entry name" value="MFS_1"/>
    <property type="match status" value="1"/>
</dbReference>
<comment type="catalytic activity">
    <reaction evidence="10">
        <text>L-isoleucine(in) = L-isoleucine(out)</text>
        <dbReference type="Rhea" id="RHEA:70943"/>
        <dbReference type="ChEBI" id="CHEBI:58045"/>
    </reaction>
</comment>
<dbReference type="STRING" id="8153.ENSHBUP00000027491"/>
<sequence>MAPTLVQAYRRRWWMAVTAVIENLLCSAVLLGWGSLLIMLKREGFYSHLCSENDTVHTSLGNSSGQKVEEWVSCVDQEEMLNLGFTIGSFLLSATTLPLGILMDKFGPRPIRLVGSSCFGLSCIMMATSAYKTDVLSALIFLALSLNGFGGICLTFTSITLVLPCLVLSTASSSAVGFMFTSHLLVSLCVSFTVIMWTWAGLATCVFINCFVNWPKEGFPTPEEVDYRSENKNTRPLTDAVPFRRSVFSPIFLWSLVTMGMSQLRIIFYMGAMNKMLEFLITHGEEHRECPTLKHMGFYSSTFGMLQLLCLATCPLIGYIMDWKMKECEEDQTVPSGRQERYVQRNLTDLGINIHLLFAFIG</sequence>
<reference evidence="13" key="1">
    <citation type="submission" date="2025-08" db="UniProtKB">
        <authorList>
            <consortium name="Ensembl"/>
        </authorList>
    </citation>
    <scope>IDENTIFICATION</scope>
</reference>
<feature type="transmembrane region" description="Helical" evidence="12">
    <location>
        <begin position="137"/>
        <end position="163"/>
    </location>
</feature>
<evidence type="ECO:0000256" key="8">
    <source>
        <dbReference type="ARBA" id="ARBA00036466"/>
    </source>
</evidence>
<evidence type="ECO:0000256" key="12">
    <source>
        <dbReference type="SAM" id="Phobius"/>
    </source>
</evidence>
<dbReference type="SUPFAM" id="SSF103473">
    <property type="entry name" value="MFS general substrate transporter"/>
    <property type="match status" value="1"/>
</dbReference>
<proteinExistence type="inferred from homology"/>
<keyword evidence="14" id="KW-1185">Reference proteome</keyword>
<keyword evidence="3" id="KW-1003">Cell membrane</keyword>
<dbReference type="GO" id="GO:0072015">
    <property type="term" value="P:podocyte development"/>
    <property type="evidence" value="ECO:0007669"/>
    <property type="project" value="Ensembl"/>
</dbReference>
<comment type="similarity">
    <text evidence="2">Belongs to the SLC43A transporter (TC 2.A.1.44) family.</text>
</comment>
<dbReference type="InterPro" id="IPR011701">
    <property type="entry name" value="MFS"/>
</dbReference>
<comment type="catalytic activity">
    <reaction evidence="11">
        <text>L-leucine(in) = L-leucine(out)</text>
        <dbReference type="Rhea" id="RHEA:73011"/>
        <dbReference type="ChEBI" id="CHEBI:57427"/>
    </reaction>
</comment>
<evidence type="ECO:0000256" key="4">
    <source>
        <dbReference type="ARBA" id="ARBA00022692"/>
    </source>
</evidence>
<feature type="transmembrane region" description="Helical" evidence="12">
    <location>
        <begin position="175"/>
        <end position="199"/>
    </location>
</feature>
<accession>A0A3Q2WNF7</accession>
<dbReference type="OMA" id="CIIMAAS"/>